<dbReference type="AlphaFoldDB" id="A0A914PGD2"/>
<dbReference type="WBParaSite" id="PDA_v2.g17327.t1">
    <property type="protein sequence ID" value="PDA_v2.g17327.t1"/>
    <property type="gene ID" value="PDA_v2.g17327"/>
</dbReference>
<dbReference type="Proteomes" id="UP000887578">
    <property type="component" value="Unplaced"/>
</dbReference>
<proteinExistence type="predicted"/>
<keyword evidence="1" id="KW-1185">Reference proteome</keyword>
<evidence type="ECO:0000313" key="1">
    <source>
        <dbReference type="Proteomes" id="UP000887578"/>
    </source>
</evidence>
<sequence>MENNLSLTIIHRKNKMNENDENFSKPEWENFIFKNKWDRKPVFNQIFSKLSKLTNIGKTFHGIPEIVECKEIPKVQAIIDKIDAMGLSSADQYNRIFVDEFYAIMKPKHVFSSKSIKWGEEVSVIARGKETEDDLKHCAFNFDEKCHRCVHVKSLKVLFVDYYEH</sequence>
<evidence type="ECO:0000313" key="2">
    <source>
        <dbReference type="WBParaSite" id="PDA_v2.g17327.t1"/>
    </source>
</evidence>
<name>A0A914PGD2_9BILA</name>
<organism evidence="1 2">
    <name type="scientific">Panagrolaimus davidi</name>
    <dbReference type="NCBI Taxonomy" id="227884"/>
    <lineage>
        <taxon>Eukaryota</taxon>
        <taxon>Metazoa</taxon>
        <taxon>Ecdysozoa</taxon>
        <taxon>Nematoda</taxon>
        <taxon>Chromadorea</taxon>
        <taxon>Rhabditida</taxon>
        <taxon>Tylenchina</taxon>
        <taxon>Panagrolaimomorpha</taxon>
        <taxon>Panagrolaimoidea</taxon>
        <taxon>Panagrolaimidae</taxon>
        <taxon>Panagrolaimus</taxon>
    </lineage>
</organism>
<accession>A0A914PGD2</accession>
<reference evidence="2" key="1">
    <citation type="submission" date="2022-11" db="UniProtKB">
        <authorList>
            <consortium name="WormBaseParasite"/>
        </authorList>
    </citation>
    <scope>IDENTIFICATION</scope>
</reference>
<protein>
    <submittedName>
        <fullName evidence="2">Uncharacterized protein</fullName>
    </submittedName>
</protein>